<sequence length="421" mass="47445">MDLASLPAAFSQFLEENSVDPIVYTVKNLPRFVRWNTRFPKTELPTAEELQAQLNGQRVWPVEGIEGFFGIQLLQNQDTEDIDGSNDNDDIKSLGLRIIDIPAYQQNKIFGIDVSSGIAVLALQVQPDDHVLDLCCAPGAKLCMISNILGSEGTGTVTGVDISSHRVATCRSLVKRYKVAERVRLFNADGITFGVHAPSRIGAKILKKDDSIQEPSEKKRKGNDEVPVKTVERINPFHAPKTLRFDPQLRGEAFLYDKVIVDAECTHDGSILHILKYEKWGWDTFEKNFMDKDRLRDICQLQRNLMANAWSLLVDDGLMVYSTCSLSIKQNEENVAWFLHVYGKEAILENIPCISDIDIKSAPIKQGWQVPELPENNRANIELAIESNCIRFDPIVSGTSGFFVALFRKRRQCQEEQLVHS</sequence>
<dbReference type="SUPFAM" id="SSF53335">
    <property type="entry name" value="S-adenosyl-L-methionine-dependent methyltransferases"/>
    <property type="match status" value="1"/>
</dbReference>
<dbReference type="PANTHER" id="PTHR22807">
    <property type="entry name" value="NOP2 YEAST -RELATED NOL1/NOP2/FMU SUN DOMAIN-CONTAINING"/>
    <property type="match status" value="1"/>
</dbReference>
<feature type="active site" description="Nucleophile" evidence="5">
    <location>
        <position position="324"/>
    </location>
</feature>
<dbReference type="PRINTS" id="PR02010">
    <property type="entry name" value="RCMT9"/>
</dbReference>
<feature type="binding site" evidence="5">
    <location>
        <position position="262"/>
    </location>
    <ligand>
        <name>S-adenosyl-L-methionine</name>
        <dbReference type="ChEBI" id="CHEBI:59789"/>
    </ligand>
</feature>
<keyword evidence="3 5" id="KW-0949">S-adenosyl-L-methionine</keyword>
<dbReference type="AlphaFoldDB" id="A0A8H7PTF6"/>
<evidence type="ECO:0000313" key="8">
    <source>
        <dbReference type="Proteomes" id="UP000654370"/>
    </source>
</evidence>
<organism evidence="7 8">
    <name type="scientific">Mortierella isabellina</name>
    <name type="common">Filamentous fungus</name>
    <name type="synonym">Umbelopsis isabellina</name>
    <dbReference type="NCBI Taxonomy" id="91625"/>
    <lineage>
        <taxon>Eukaryota</taxon>
        <taxon>Fungi</taxon>
        <taxon>Fungi incertae sedis</taxon>
        <taxon>Mucoromycota</taxon>
        <taxon>Mucoromycotina</taxon>
        <taxon>Umbelopsidomycetes</taxon>
        <taxon>Umbelopsidales</taxon>
        <taxon>Umbelopsidaceae</taxon>
        <taxon>Umbelopsis</taxon>
    </lineage>
</organism>
<dbReference type="CDD" id="cd02440">
    <property type="entry name" value="AdoMet_MTases"/>
    <property type="match status" value="1"/>
</dbReference>
<name>A0A8H7PTF6_MORIS</name>
<dbReference type="Pfam" id="PF01189">
    <property type="entry name" value="Methyltr_RsmB-F"/>
    <property type="match status" value="2"/>
</dbReference>
<gene>
    <name evidence="7" type="ORF">INT43_003774</name>
</gene>
<evidence type="ECO:0000256" key="4">
    <source>
        <dbReference type="ARBA" id="ARBA00022884"/>
    </source>
</evidence>
<evidence type="ECO:0000256" key="3">
    <source>
        <dbReference type="ARBA" id="ARBA00022691"/>
    </source>
</evidence>
<comment type="caution">
    <text evidence="5">Lacks conserved residue(s) required for the propagation of feature annotation.</text>
</comment>
<dbReference type="PANTHER" id="PTHR22807:SF16">
    <property type="entry name" value="SAM-DEPENDENT MTASE RSMB_NOP-TYPE DOMAIN-CONTAINING PROTEIN"/>
    <property type="match status" value="1"/>
</dbReference>
<dbReference type="PRINTS" id="PR02008">
    <property type="entry name" value="RCMTFAMILY"/>
</dbReference>
<dbReference type="InterPro" id="IPR029063">
    <property type="entry name" value="SAM-dependent_MTases_sf"/>
</dbReference>
<dbReference type="GO" id="GO:0003723">
    <property type="term" value="F:RNA binding"/>
    <property type="evidence" value="ECO:0007669"/>
    <property type="project" value="UniProtKB-UniRule"/>
</dbReference>
<evidence type="ECO:0000259" key="6">
    <source>
        <dbReference type="PROSITE" id="PS51686"/>
    </source>
</evidence>
<dbReference type="InterPro" id="IPR049560">
    <property type="entry name" value="MeTrfase_RsmB-F_NOP2_cat"/>
</dbReference>
<dbReference type="InterPro" id="IPR001678">
    <property type="entry name" value="MeTrfase_RsmB-F_NOP2_dom"/>
</dbReference>
<dbReference type="PROSITE" id="PS51686">
    <property type="entry name" value="SAM_MT_RSMB_NOP"/>
    <property type="match status" value="1"/>
</dbReference>
<reference evidence="7" key="1">
    <citation type="submission" date="2020-12" db="EMBL/GenBank/DDBJ databases">
        <title>Metabolic potential, ecology and presence of endohyphal bacteria is reflected in genomic diversity of Mucoromycotina.</title>
        <authorList>
            <person name="Muszewska A."/>
            <person name="Okrasinska A."/>
            <person name="Steczkiewicz K."/>
            <person name="Drgas O."/>
            <person name="Orlowska M."/>
            <person name="Perlinska-Lenart U."/>
            <person name="Aleksandrzak-Piekarczyk T."/>
            <person name="Szatraj K."/>
            <person name="Zielenkiewicz U."/>
            <person name="Pilsyk S."/>
            <person name="Malc E."/>
            <person name="Mieczkowski P."/>
            <person name="Kruszewska J.S."/>
            <person name="Biernat P."/>
            <person name="Pawlowska J."/>
        </authorList>
    </citation>
    <scope>NUCLEOTIDE SEQUENCE</scope>
    <source>
        <strain evidence="7">WA0000067209</strain>
    </source>
</reference>
<feature type="binding site" evidence="5">
    <location>
        <position position="189"/>
    </location>
    <ligand>
        <name>S-adenosyl-L-methionine</name>
        <dbReference type="ChEBI" id="CHEBI:59789"/>
    </ligand>
</feature>
<dbReference type="Proteomes" id="UP000654370">
    <property type="component" value="Unassembled WGS sequence"/>
</dbReference>
<dbReference type="GO" id="GO:0001510">
    <property type="term" value="P:RNA methylation"/>
    <property type="evidence" value="ECO:0007669"/>
    <property type="project" value="InterPro"/>
</dbReference>
<evidence type="ECO:0000313" key="7">
    <source>
        <dbReference type="EMBL" id="KAG2179987.1"/>
    </source>
</evidence>
<evidence type="ECO:0000256" key="5">
    <source>
        <dbReference type="PROSITE-ProRule" id="PRU01023"/>
    </source>
</evidence>
<dbReference type="Gene3D" id="3.40.50.150">
    <property type="entry name" value="Vaccinia Virus protein VP39"/>
    <property type="match status" value="1"/>
</dbReference>
<keyword evidence="1 5" id="KW-0489">Methyltransferase</keyword>
<comment type="similarity">
    <text evidence="5">Belongs to the class I-like SAM-binding methyltransferase superfamily. RsmB/NOP family.</text>
</comment>
<protein>
    <recommendedName>
        <fullName evidence="6">SAM-dependent MTase RsmB/NOP-type domain-containing protein</fullName>
    </recommendedName>
</protein>
<dbReference type="GO" id="GO:0008173">
    <property type="term" value="F:RNA methyltransferase activity"/>
    <property type="evidence" value="ECO:0007669"/>
    <property type="project" value="InterPro"/>
</dbReference>
<accession>A0A8H7PTF6</accession>
<dbReference type="EMBL" id="JAEPQZ010000006">
    <property type="protein sequence ID" value="KAG2179987.1"/>
    <property type="molecule type" value="Genomic_DNA"/>
</dbReference>
<keyword evidence="4 5" id="KW-0694">RNA-binding</keyword>
<feature type="binding site" evidence="5">
    <location>
        <position position="161"/>
    </location>
    <ligand>
        <name>S-adenosyl-L-methionine</name>
        <dbReference type="ChEBI" id="CHEBI:59789"/>
    </ligand>
</feature>
<proteinExistence type="inferred from homology"/>
<keyword evidence="2 5" id="KW-0808">Transferase</keyword>
<keyword evidence="8" id="KW-1185">Reference proteome</keyword>
<evidence type="ECO:0000256" key="2">
    <source>
        <dbReference type="ARBA" id="ARBA00022679"/>
    </source>
</evidence>
<evidence type="ECO:0000256" key="1">
    <source>
        <dbReference type="ARBA" id="ARBA00022603"/>
    </source>
</evidence>
<feature type="domain" description="SAM-dependent MTase RsmB/NOP-type" evidence="6">
    <location>
        <begin position="40"/>
        <end position="410"/>
    </location>
</feature>
<dbReference type="OrthoDB" id="6093671at2759"/>
<dbReference type="InterPro" id="IPR023269">
    <property type="entry name" value="RCMT_subfamily_9"/>
</dbReference>
<comment type="caution">
    <text evidence="7">The sequence shown here is derived from an EMBL/GenBank/DDBJ whole genome shotgun (WGS) entry which is preliminary data.</text>
</comment>
<dbReference type="InterPro" id="IPR023267">
    <property type="entry name" value="RCMT"/>
</dbReference>